<dbReference type="Proteomes" id="UP000834106">
    <property type="component" value="Chromosome 10"/>
</dbReference>
<accession>A0AAD2DZV9</accession>
<gene>
    <name evidence="1" type="ORF">FPE_LOCUS16810</name>
</gene>
<proteinExistence type="predicted"/>
<reference evidence="1" key="1">
    <citation type="submission" date="2023-05" db="EMBL/GenBank/DDBJ databases">
        <authorList>
            <person name="Huff M."/>
        </authorList>
    </citation>
    <scope>NUCLEOTIDE SEQUENCE</scope>
</reference>
<keyword evidence="2" id="KW-1185">Reference proteome</keyword>
<sequence>MDGLSKNHATILCFEQKVVVKQPRDIELLSALKARKLLKSEGCRGFLMAIITKEDEVLKVSDVNVVQKFLDIFRNDLNMMPPEREVEFTIDLVPSLHQFLRPFIG</sequence>
<dbReference type="AlphaFoldDB" id="A0AAD2DZV9"/>
<organism evidence="1 2">
    <name type="scientific">Fraxinus pennsylvanica</name>
    <dbReference type="NCBI Taxonomy" id="56036"/>
    <lineage>
        <taxon>Eukaryota</taxon>
        <taxon>Viridiplantae</taxon>
        <taxon>Streptophyta</taxon>
        <taxon>Embryophyta</taxon>
        <taxon>Tracheophyta</taxon>
        <taxon>Spermatophyta</taxon>
        <taxon>Magnoliopsida</taxon>
        <taxon>eudicotyledons</taxon>
        <taxon>Gunneridae</taxon>
        <taxon>Pentapetalae</taxon>
        <taxon>asterids</taxon>
        <taxon>lamiids</taxon>
        <taxon>Lamiales</taxon>
        <taxon>Oleaceae</taxon>
        <taxon>Oleeae</taxon>
        <taxon>Fraxinus</taxon>
    </lineage>
</organism>
<evidence type="ECO:0000313" key="1">
    <source>
        <dbReference type="EMBL" id="CAI9769480.1"/>
    </source>
</evidence>
<evidence type="ECO:0000313" key="2">
    <source>
        <dbReference type="Proteomes" id="UP000834106"/>
    </source>
</evidence>
<protein>
    <submittedName>
        <fullName evidence="1">Uncharacterized protein</fullName>
    </submittedName>
</protein>
<dbReference type="EMBL" id="OU503045">
    <property type="protein sequence ID" value="CAI9769480.1"/>
    <property type="molecule type" value="Genomic_DNA"/>
</dbReference>
<name>A0AAD2DZV9_9LAMI</name>